<evidence type="ECO:0000313" key="2">
    <source>
        <dbReference type="Proteomes" id="UP001604336"/>
    </source>
</evidence>
<keyword evidence="2" id="KW-1185">Reference proteome</keyword>
<dbReference type="Proteomes" id="UP001604336">
    <property type="component" value="Unassembled WGS sequence"/>
</dbReference>
<reference evidence="2" key="1">
    <citation type="submission" date="2024-07" db="EMBL/GenBank/DDBJ databases">
        <title>Two chromosome-level genome assemblies of Korean endemic species Abeliophyllum distichum and Forsythia ovata (Oleaceae).</title>
        <authorList>
            <person name="Jang H."/>
        </authorList>
    </citation>
    <scope>NUCLEOTIDE SEQUENCE [LARGE SCALE GENOMIC DNA]</scope>
</reference>
<organism evidence="1 2">
    <name type="scientific">Abeliophyllum distichum</name>
    <dbReference type="NCBI Taxonomy" id="126358"/>
    <lineage>
        <taxon>Eukaryota</taxon>
        <taxon>Viridiplantae</taxon>
        <taxon>Streptophyta</taxon>
        <taxon>Embryophyta</taxon>
        <taxon>Tracheophyta</taxon>
        <taxon>Spermatophyta</taxon>
        <taxon>Magnoliopsida</taxon>
        <taxon>eudicotyledons</taxon>
        <taxon>Gunneridae</taxon>
        <taxon>Pentapetalae</taxon>
        <taxon>asterids</taxon>
        <taxon>lamiids</taxon>
        <taxon>Lamiales</taxon>
        <taxon>Oleaceae</taxon>
        <taxon>Forsythieae</taxon>
        <taxon>Abeliophyllum</taxon>
    </lineage>
</organism>
<comment type="caution">
    <text evidence="1">The sequence shown here is derived from an EMBL/GenBank/DDBJ whole genome shotgun (WGS) entry which is preliminary data.</text>
</comment>
<proteinExistence type="predicted"/>
<dbReference type="AlphaFoldDB" id="A0ABD1SVC4"/>
<dbReference type="EMBL" id="JBFOLK010000006">
    <property type="protein sequence ID" value="KAL2503828.1"/>
    <property type="molecule type" value="Genomic_DNA"/>
</dbReference>
<accession>A0ABD1SVC4</accession>
<evidence type="ECO:0000313" key="1">
    <source>
        <dbReference type="EMBL" id="KAL2503828.1"/>
    </source>
</evidence>
<protein>
    <submittedName>
        <fullName evidence="1">Uncharacterized protein</fullName>
    </submittedName>
</protein>
<name>A0ABD1SVC4_9LAMI</name>
<sequence>MVKGRIRMKRKLIGHPVKWAMGKQGLLVGNGMNDDRIILHRKRTKDIHSTQLQNSYQTIHQNQQHQFLKLRARSASTTNLQQYRLSLHSYSHDLMCCNTMQLISA</sequence>
<gene>
    <name evidence="1" type="ORF">Adt_19449</name>
</gene>